<protein>
    <submittedName>
        <fullName evidence="6">Sigma-54-dependent Fis family transcriptional regulator</fullName>
    </submittedName>
</protein>
<keyword evidence="2" id="KW-0067">ATP-binding</keyword>
<keyword evidence="1" id="KW-0547">Nucleotide-binding</keyword>
<dbReference type="SMART" id="SM00382">
    <property type="entry name" value="AAA"/>
    <property type="match status" value="1"/>
</dbReference>
<evidence type="ECO:0000256" key="1">
    <source>
        <dbReference type="ARBA" id="ARBA00022741"/>
    </source>
</evidence>
<dbReference type="AlphaFoldDB" id="A0A413T2X2"/>
<dbReference type="SUPFAM" id="SSF46689">
    <property type="entry name" value="Homeodomain-like"/>
    <property type="match status" value="1"/>
</dbReference>
<feature type="domain" description="Sigma-54 factor interaction" evidence="5">
    <location>
        <begin position="86"/>
        <end position="315"/>
    </location>
</feature>
<dbReference type="EMBL" id="QSFT01000005">
    <property type="protein sequence ID" value="RHA77678.1"/>
    <property type="molecule type" value="Genomic_DNA"/>
</dbReference>
<dbReference type="SUPFAM" id="SSF52540">
    <property type="entry name" value="P-loop containing nucleoside triphosphate hydrolases"/>
    <property type="match status" value="1"/>
</dbReference>
<dbReference type="FunFam" id="3.40.50.300:FF:000006">
    <property type="entry name" value="DNA-binding transcriptional regulator NtrC"/>
    <property type="match status" value="1"/>
</dbReference>
<keyword evidence="3" id="KW-0805">Transcription regulation</keyword>
<dbReference type="PROSITE" id="PS50045">
    <property type="entry name" value="SIGMA54_INTERACT_4"/>
    <property type="match status" value="1"/>
</dbReference>
<dbReference type="Gene3D" id="1.10.10.60">
    <property type="entry name" value="Homeodomain-like"/>
    <property type="match status" value="1"/>
</dbReference>
<dbReference type="SUPFAM" id="SSF52172">
    <property type="entry name" value="CheY-like"/>
    <property type="match status" value="1"/>
</dbReference>
<keyword evidence="4" id="KW-0804">Transcription</keyword>
<evidence type="ECO:0000313" key="6">
    <source>
        <dbReference type="EMBL" id="RHA77678.1"/>
    </source>
</evidence>
<dbReference type="Pfam" id="PF25601">
    <property type="entry name" value="AAA_lid_14"/>
    <property type="match status" value="1"/>
</dbReference>
<dbReference type="CDD" id="cd00009">
    <property type="entry name" value="AAA"/>
    <property type="match status" value="1"/>
</dbReference>
<evidence type="ECO:0000259" key="5">
    <source>
        <dbReference type="PROSITE" id="PS50045"/>
    </source>
</evidence>
<dbReference type="Gene3D" id="1.10.8.60">
    <property type="match status" value="1"/>
</dbReference>
<dbReference type="Gene3D" id="3.40.50.300">
    <property type="entry name" value="P-loop containing nucleotide triphosphate hydrolases"/>
    <property type="match status" value="1"/>
</dbReference>
<dbReference type="InterPro" id="IPR009057">
    <property type="entry name" value="Homeodomain-like_sf"/>
</dbReference>
<proteinExistence type="predicted"/>
<accession>A0A413T2X2</accession>
<dbReference type="InterPro" id="IPR002078">
    <property type="entry name" value="Sigma_54_int"/>
</dbReference>
<evidence type="ECO:0000256" key="2">
    <source>
        <dbReference type="ARBA" id="ARBA00022840"/>
    </source>
</evidence>
<dbReference type="InterPro" id="IPR058031">
    <property type="entry name" value="AAA_lid_NorR"/>
</dbReference>
<organism evidence="6 7">
    <name type="scientific">Phocaeicola coprophilus</name>
    <dbReference type="NCBI Taxonomy" id="387090"/>
    <lineage>
        <taxon>Bacteria</taxon>
        <taxon>Pseudomonadati</taxon>
        <taxon>Bacteroidota</taxon>
        <taxon>Bacteroidia</taxon>
        <taxon>Bacteroidales</taxon>
        <taxon>Bacteroidaceae</taxon>
        <taxon>Phocaeicola</taxon>
    </lineage>
</organism>
<dbReference type="InterPro" id="IPR002197">
    <property type="entry name" value="HTH_Fis"/>
</dbReference>
<dbReference type="Gene3D" id="3.40.50.2300">
    <property type="match status" value="1"/>
</dbReference>
<reference evidence="6 7" key="1">
    <citation type="submission" date="2018-08" db="EMBL/GenBank/DDBJ databases">
        <title>A genome reference for cultivated species of the human gut microbiota.</title>
        <authorList>
            <person name="Zou Y."/>
            <person name="Xue W."/>
            <person name="Luo G."/>
        </authorList>
    </citation>
    <scope>NUCLEOTIDE SEQUENCE [LARGE SCALE GENOMIC DNA]</scope>
    <source>
        <strain evidence="6 7">AM42-38</strain>
    </source>
</reference>
<dbReference type="RefSeq" id="WP_118400021.1">
    <property type="nucleotide sequence ID" value="NZ_CABJGD010000005.1"/>
</dbReference>
<dbReference type="Pfam" id="PF00158">
    <property type="entry name" value="Sigma54_activat"/>
    <property type="match status" value="1"/>
</dbReference>
<dbReference type="PANTHER" id="PTHR32071:SF14">
    <property type="entry name" value="TRANSCRIPTIONAL REGULATORY PROTEIN RTCR"/>
    <property type="match status" value="1"/>
</dbReference>
<comment type="caution">
    <text evidence="6">The sequence shown here is derived from an EMBL/GenBank/DDBJ whole genome shotgun (WGS) entry which is preliminary data.</text>
</comment>
<name>A0A413T2X2_9BACT</name>
<dbReference type="GO" id="GO:0043565">
    <property type="term" value="F:sequence-specific DNA binding"/>
    <property type="evidence" value="ECO:0007669"/>
    <property type="project" value="InterPro"/>
</dbReference>
<dbReference type="PRINTS" id="PR01590">
    <property type="entry name" value="HTHFIS"/>
</dbReference>
<dbReference type="InterPro" id="IPR003593">
    <property type="entry name" value="AAA+_ATPase"/>
</dbReference>
<gene>
    <name evidence="6" type="ORF">DW921_03360</name>
</gene>
<dbReference type="InterPro" id="IPR027417">
    <property type="entry name" value="P-loop_NTPase"/>
</dbReference>
<dbReference type="InterPro" id="IPR011006">
    <property type="entry name" value="CheY-like_superfamily"/>
</dbReference>
<dbReference type="Pfam" id="PF02954">
    <property type="entry name" value="HTH_8"/>
    <property type="match status" value="1"/>
</dbReference>
<evidence type="ECO:0000256" key="3">
    <source>
        <dbReference type="ARBA" id="ARBA00023015"/>
    </source>
</evidence>
<dbReference type="GO" id="GO:0006355">
    <property type="term" value="P:regulation of DNA-templated transcription"/>
    <property type="evidence" value="ECO:0007669"/>
    <property type="project" value="InterPro"/>
</dbReference>
<dbReference type="GO" id="GO:0005524">
    <property type="term" value="F:ATP binding"/>
    <property type="evidence" value="ECO:0007669"/>
    <property type="project" value="UniProtKB-KW"/>
</dbReference>
<dbReference type="Proteomes" id="UP000283855">
    <property type="component" value="Unassembled WGS sequence"/>
</dbReference>
<evidence type="ECO:0000256" key="4">
    <source>
        <dbReference type="ARBA" id="ARBA00023163"/>
    </source>
</evidence>
<dbReference type="PANTHER" id="PTHR32071">
    <property type="entry name" value="TRANSCRIPTIONAL REGULATORY PROTEIN"/>
    <property type="match status" value="1"/>
</dbReference>
<evidence type="ECO:0000313" key="7">
    <source>
        <dbReference type="Proteomes" id="UP000283855"/>
    </source>
</evidence>
<sequence length="390" mass="43863">MERIIVVEDNLTFSGYVCRLLESKGFQTVSTSTCNGARKLFAKMREDDIVLADMRLPDGDGLLEMSLPPLLKNLRERMARHETPIYERQSVAFREIDHKIRLVAPTNMGVLVLGENGTGKEHIAEKIHTMSKRAGKPFVAVDCGLLSKELAASALFGHEKGAFTGADTKRKGYWEEADGGTLFLDEIGNLPLEVQQMMLRALESKRYRPVGGSKEKTADVRIIAATNEDMQAAIAEKCFRQDLFHRIKEYTLNIPPLRECREDIMPLAEFFRELANKEFGKQVKGFDAEASKRMLAYPWGGNVRELKGTVRSAVLFTDGNWITADKMEFEETPLPGEASLSLKNEEMEKKHIIRALEQANGNRSLAAELLGIGHTTLYGKMKQYGIKYKE</sequence>